<feature type="chain" id="PRO_5039332205" description="Lipoprotein" evidence="1">
    <location>
        <begin position="20"/>
        <end position="162"/>
    </location>
</feature>
<sequence>MEKRLFLFFVISMLTLLTACGNGQEDSTEGYSAPSDKPDEPVVTGEVQELQELESEATGPYLADSEGMALYYFTEDELDTSNCTGDCLVNWPAFTAEEVEVPEGYDREVFNTITRDDNGEEQVTYKGYPLYYFINDTAEGDVNGQGVNDAWFTVNNMTEFPE</sequence>
<dbReference type="EMBL" id="QLZR01000002">
    <property type="protein sequence ID" value="RAZ78980.1"/>
    <property type="molecule type" value="Genomic_DNA"/>
</dbReference>
<dbReference type="GO" id="GO:0043448">
    <property type="term" value="P:alkane catabolic process"/>
    <property type="evidence" value="ECO:0007669"/>
    <property type="project" value="TreeGrafter"/>
</dbReference>
<dbReference type="PANTHER" id="PTHR39335:SF1">
    <property type="entry name" value="BLL4220 PROTEIN"/>
    <property type="match status" value="1"/>
</dbReference>
<gene>
    <name evidence="2" type="ORF">DP120_05010</name>
</gene>
<evidence type="ECO:0008006" key="4">
    <source>
        <dbReference type="Google" id="ProtNLM"/>
    </source>
</evidence>
<comment type="caution">
    <text evidence="2">The sequence shown here is derived from an EMBL/GenBank/DDBJ whole genome shotgun (WGS) entry which is preliminary data.</text>
</comment>
<proteinExistence type="predicted"/>
<dbReference type="PANTHER" id="PTHR39335">
    <property type="entry name" value="BLL4220 PROTEIN"/>
    <property type="match status" value="1"/>
</dbReference>
<organism evidence="2 3">
    <name type="scientific">Planococcus halotolerans</name>
    <dbReference type="NCBI Taxonomy" id="2233542"/>
    <lineage>
        <taxon>Bacteria</taxon>
        <taxon>Bacillati</taxon>
        <taxon>Bacillota</taxon>
        <taxon>Bacilli</taxon>
        <taxon>Bacillales</taxon>
        <taxon>Caryophanaceae</taxon>
        <taxon>Planococcus</taxon>
    </lineage>
</organism>
<evidence type="ECO:0000313" key="2">
    <source>
        <dbReference type="EMBL" id="RAZ78980.1"/>
    </source>
</evidence>
<protein>
    <recommendedName>
        <fullName evidence="4">Lipoprotein</fullName>
    </recommendedName>
</protein>
<dbReference type="AlphaFoldDB" id="A0A365L0L8"/>
<evidence type="ECO:0000256" key="1">
    <source>
        <dbReference type="SAM" id="SignalP"/>
    </source>
</evidence>
<evidence type="ECO:0000313" key="3">
    <source>
        <dbReference type="Proteomes" id="UP000251002"/>
    </source>
</evidence>
<keyword evidence="3" id="KW-1185">Reference proteome</keyword>
<name>A0A365L0L8_9BACL</name>
<dbReference type="Proteomes" id="UP000251002">
    <property type="component" value="Unassembled WGS sequence"/>
</dbReference>
<dbReference type="RefSeq" id="WP_112222484.1">
    <property type="nucleotide sequence ID" value="NZ_CP047673.1"/>
</dbReference>
<reference evidence="2 3" key="1">
    <citation type="submission" date="2018-06" db="EMBL/GenBank/DDBJ databases">
        <title>The draft genome sequences of strains SCU63 and S1.</title>
        <authorList>
            <person name="Gan L."/>
        </authorList>
    </citation>
    <scope>NUCLEOTIDE SEQUENCE [LARGE SCALE GENOMIC DNA]</scope>
    <source>
        <strain evidence="2 3">SCU63</strain>
    </source>
</reference>
<feature type="signal peptide" evidence="1">
    <location>
        <begin position="1"/>
        <end position="19"/>
    </location>
</feature>
<keyword evidence="1" id="KW-0732">Signal</keyword>
<dbReference type="PROSITE" id="PS51257">
    <property type="entry name" value="PROKAR_LIPOPROTEIN"/>
    <property type="match status" value="1"/>
</dbReference>
<dbReference type="InterPro" id="IPR005297">
    <property type="entry name" value="Lipoprotein_repeat"/>
</dbReference>
<dbReference type="Pfam" id="PF03640">
    <property type="entry name" value="Lipoprotein_15"/>
    <property type="match status" value="2"/>
</dbReference>
<accession>A0A365L0L8</accession>